<dbReference type="AlphaFoldDB" id="A0A1H0JZZ8"/>
<dbReference type="SUPFAM" id="SSF55486">
    <property type="entry name" value="Metalloproteases ('zincins'), catalytic domain"/>
    <property type="match status" value="1"/>
</dbReference>
<dbReference type="InterPro" id="IPR022603">
    <property type="entry name" value="DUF3152"/>
</dbReference>
<dbReference type="Proteomes" id="UP000199004">
    <property type="component" value="Unassembled WGS sequence"/>
</dbReference>
<gene>
    <name evidence="3" type="ORF">SAMN05192576_4111</name>
</gene>
<sequence>MFARALALALCATAWFVTPAAALGVAVDPVSTQPPVVEGSAVVGEVLRSGRGAWEPSEVTVTYQWLRDATPIPGATGRGYRIEPADLRHRLAVRVTATSTDGGTGTATSEPTDRVVRGRLDNRRPPGVIGTKRFTHTVEASLGRWSHDPQRASYQWLRGNRPIPGATHRRYHYAPEDVGRRVRVRVVVRAAGYHPATATSPRAEQVAHRVDVRRTVTYHVETRGKITTSVRDFARLAQETYSDPRGWRAKGVQFVRVDRGGSFTLVLAEAPRVPVFSSGCSSDWSCRVGRFVIINQTRWKHASPAWNRANGVLRDYRHMVVNHETGHWLGRGHAGCPGPGRLAPVMMQQSKGLGGCRFNPWPTLGELR</sequence>
<evidence type="ECO:0000313" key="3">
    <source>
        <dbReference type="EMBL" id="SDO49170.1"/>
    </source>
</evidence>
<protein>
    <recommendedName>
        <fullName evidence="2">DUF3152 domain-containing protein</fullName>
    </recommendedName>
</protein>
<keyword evidence="1" id="KW-0732">Signal</keyword>
<dbReference type="EMBL" id="FNIC01000009">
    <property type="protein sequence ID" value="SDO49170.1"/>
    <property type="molecule type" value="Genomic_DNA"/>
</dbReference>
<feature type="domain" description="DUF3152" evidence="2">
    <location>
        <begin position="214"/>
        <end position="352"/>
    </location>
</feature>
<dbReference type="Pfam" id="PF11350">
    <property type="entry name" value="DUF3152"/>
    <property type="match status" value="1"/>
</dbReference>
<name>A0A1H0JZZ8_9ACTN</name>
<keyword evidence="4" id="KW-1185">Reference proteome</keyword>
<evidence type="ECO:0000313" key="4">
    <source>
        <dbReference type="Proteomes" id="UP000199004"/>
    </source>
</evidence>
<dbReference type="OrthoDB" id="9779865at2"/>
<feature type="chain" id="PRO_5011558162" description="DUF3152 domain-containing protein" evidence="1">
    <location>
        <begin position="23"/>
        <end position="368"/>
    </location>
</feature>
<dbReference type="Gene3D" id="2.60.40.2700">
    <property type="match status" value="2"/>
</dbReference>
<evidence type="ECO:0000259" key="2">
    <source>
        <dbReference type="Pfam" id="PF11350"/>
    </source>
</evidence>
<evidence type="ECO:0000256" key="1">
    <source>
        <dbReference type="SAM" id="SignalP"/>
    </source>
</evidence>
<reference evidence="3 4" key="1">
    <citation type="submission" date="2016-10" db="EMBL/GenBank/DDBJ databases">
        <authorList>
            <person name="de Groot N.N."/>
        </authorList>
    </citation>
    <scope>NUCLEOTIDE SEQUENCE [LARGE SCALE GENOMIC DNA]</scope>
    <source>
        <strain evidence="3 4">CGMCC 1.11147</strain>
    </source>
</reference>
<accession>A0A1H0JZZ8</accession>
<organism evidence="3 4">
    <name type="scientific">Nocardioides szechwanensis</name>
    <dbReference type="NCBI Taxonomy" id="1005944"/>
    <lineage>
        <taxon>Bacteria</taxon>
        <taxon>Bacillati</taxon>
        <taxon>Actinomycetota</taxon>
        <taxon>Actinomycetes</taxon>
        <taxon>Propionibacteriales</taxon>
        <taxon>Nocardioidaceae</taxon>
        <taxon>Nocardioides</taxon>
    </lineage>
</organism>
<dbReference type="RefSeq" id="WP_091026678.1">
    <property type="nucleotide sequence ID" value="NZ_BKAE01000014.1"/>
</dbReference>
<proteinExistence type="predicted"/>
<feature type="signal peptide" evidence="1">
    <location>
        <begin position="1"/>
        <end position="22"/>
    </location>
</feature>